<dbReference type="AlphaFoldDB" id="A0A943HJI9"/>
<reference evidence="2" key="1">
    <citation type="submission" date="2021-02" db="EMBL/GenBank/DDBJ databases">
        <title>Infant gut strain persistence is associated with maternal origin, phylogeny, and functional potential including surface adhesion and iron acquisition.</title>
        <authorList>
            <person name="Lou Y.C."/>
        </authorList>
    </citation>
    <scope>NUCLEOTIDE SEQUENCE</scope>
    <source>
        <strain evidence="2">L3_101_000M1_dasL3_101_000M1_concoct_87</strain>
    </source>
</reference>
<dbReference type="SUPFAM" id="SSF51556">
    <property type="entry name" value="Metallo-dependent hydrolases"/>
    <property type="match status" value="1"/>
</dbReference>
<dbReference type="Pfam" id="PF01979">
    <property type="entry name" value="Amidohydro_1"/>
    <property type="match status" value="1"/>
</dbReference>
<comment type="caution">
    <text evidence="2">The sequence shown here is derived from an EMBL/GenBank/DDBJ whole genome shotgun (WGS) entry which is preliminary data.</text>
</comment>
<feature type="domain" description="Amidohydrolase-related" evidence="1">
    <location>
        <begin position="53"/>
        <end position="379"/>
    </location>
</feature>
<dbReference type="InterPro" id="IPR006680">
    <property type="entry name" value="Amidohydro-rel"/>
</dbReference>
<dbReference type="PANTHER" id="PTHR43135">
    <property type="entry name" value="ALPHA-D-RIBOSE 1-METHYLPHOSPHONATE 5-TRIPHOSPHATE DIPHOSPHATASE"/>
    <property type="match status" value="1"/>
</dbReference>
<dbReference type="CDD" id="cd01309">
    <property type="entry name" value="Met_dep_hydrolase_C"/>
    <property type="match status" value="1"/>
</dbReference>
<dbReference type="InterPro" id="IPR011059">
    <property type="entry name" value="Metal-dep_hydrolase_composite"/>
</dbReference>
<sequence>MTTLIRGGLIHDAVHRGAYIADILLAGGKIAGIGTDLTAPEDAEIFDADGLDVYPGFVDAHTHIGLDGYGIGYEGCDYNEMNDIWTPQLRAIDGINPRDPSLAIARKAGVTCVCTGPGSANVLGGTFLAMKTVGDRIDNMIVKDPVAMKCAFGENPKRCYRDKCDSTRMSTAAFLRGALMQAKDYGARKQAANGDVTKMPAYNQKLEALLPVLSGEIPLKAHAHQANDIFTALRIAHEFGLRITLEHVTEGHLIVDELAKEKDVPMAVGPSLTHASKFELQNKSWATPGVLAKAGCHVSIITDNSVIPQQYLPLCAGMAVKAGMDEFDALKAITINPAEHIGVADRVGTLEVGKDADVVITNGCPFEVMTEVKAVFIDGARIAE</sequence>
<dbReference type="EMBL" id="JAGZGG010000014">
    <property type="protein sequence ID" value="MBS5332347.1"/>
    <property type="molecule type" value="Genomic_DNA"/>
</dbReference>
<evidence type="ECO:0000259" key="1">
    <source>
        <dbReference type="Pfam" id="PF01979"/>
    </source>
</evidence>
<dbReference type="PANTHER" id="PTHR43135:SF3">
    <property type="entry name" value="ALPHA-D-RIBOSE 1-METHYLPHOSPHONATE 5-TRIPHOSPHATE DIPHOSPHATASE"/>
    <property type="match status" value="1"/>
</dbReference>
<organism evidence="2 3">
    <name type="scientific">Subdoligranulum variabile</name>
    <dbReference type="NCBI Taxonomy" id="214851"/>
    <lineage>
        <taxon>Bacteria</taxon>
        <taxon>Bacillati</taxon>
        <taxon>Bacillota</taxon>
        <taxon>Clostridia</taxon>
        <taxon>Eubacteriales</taxon>
        <taxon>Oscillospiraceae</taxon>
        <taxon>Subdoligranulum</taxon>
    </lineage>
</organism>
<dbReference type="Proteomes" id="UP000759273">
    <property type="component" value="Unassembled WGS sequence"/>
</dbReference>
<dbReference type="Gene3D" id="3.20.20.140">
    <property type="entry name" value="Metal-dependent hydrolases"/>
    <property type="match status" value="1"/>
</dbReference>
<dbReference type="InterPro" id="IPR051781">
    <property type="entry name" value="Metallo-dep_Hydrolase"/>
</dbReference>
<name>A0A943HJI9_9FIRM</name>
<evidence type="ECO:0000313" key="2">
    <source>
        <dbReference type="EMBL" id="MBS5332347.1"/>
    </source>
</evidence>
<protein>
    <submittedName>
        <fullName evidence="2">Amidohydrolase</fullName>
    </submittedName>
</protein>
<gene>
    <name evidence="2" type="ORF">KHY36_07455</name>
</gene>
<evidence type="ECO:0000313" key="3">
    <source>
        <dbReference type="Proteomes" id="UP000759273"/>
    </source>
</evidence>
<proteinExistence type="predicted"/>
<dbReference type="SUPFAM" id="SSF51338">
    <property type="entry name" value="Composite domain of metallo-dependent hydrolases"/>
    <property type="match status" value="1"/>
</dbReference>
<accession>A0A943HJI9</accession>
<dbReference type="Gene3D" id="2.30.40.10">
    <property type="entry name" value="Urease, subunit C, domain 1"/>
    <property type="match status" value="1"/>
</dbReference>
<dbReference type="GO" id="GO:0016810">
    <property type="term" value="F:hydrolase activity, acting on carbon-nitrogen (but not peptide) bonds"/>
    <property type="evidence" value="ECO:0007669"/>
    <property type="project" value="InterPro"/>
</dbReference>
<dbReference type="InterPro" id="IPR032466">
    <property type="entry name" value="Metal_Hydrolase"/>
</dbReference>